<dbReference type="Gene3D" id="4.10.240.10">
    <property type="entry name" value="Zn(2)-C6 fungal-type DNA-binding domain"/>
    <property type="match status" value="1"/>
</dbReference>
<dbReference type="CDD" id="cd12148">
    <property type="entry name" value="fungal_TF_MHR"/>
    <property type="match status" value="1"/>
</dbReference>
<evidence type="ECO:0000256" key="2">
    <source>
        <dbReference type="ARBA" id="ARBA00023015"/>
    </source>
</evidence>
<evidence type="ECO:0000256" key="3">
    <source>
        <dbReference type="ARBA" id="ARBA00023125"/>
    </source>
</evidence>
<dbReference type="GO" id="GO:0000981">
    <property type="term" value="F:DNA-binding transcription factor activity, RNA polymerase II-specific"/>
    <property type="evidence" value="ECO:0007669"/>
    <property type="project" value="InterPro"/>
</dbReference>
<evidence type="ECO:0000256" key="6">
    <source>
        <dbReference type="SAM" id="MobiDB-lite"/>
    </source>
</evidence>
<feature type="compositionally biased region" description="Polar residues" evidence="6">
    <location>
        <begin position="142"/>
        <end position="156"/>
    </location>
</feature>
<dbReference type="Proteomes" id="UP000018001">
    <property type="component" value="Unassembled WGS sequence"/>
</dbReference>
<dbReference type="GO" id="GO:0008270">
    <property type="term" value="F:zinc ion binding"/>
    <property type="evidence" value="ECO:0007669"/>
    <property type="project" value="InterPro"/>
</dbReference>
<sequence>MEQRRSKRRVPEELRKRTELSCDLCRKRRCKCVRRKAGESCRTCQQNNVECVSTFRRKTRLYGSLETIRDRYRCLEAIVNSAFPDEPTRTVEDLLSLGNRHGFRMPQTGDVALSEDSLLTPEAESGISQERSLSDEEDECSLTGTGSIQQDFQSQPWHDRRISQAQESPRLVCDSVGRRYYIGPSGTLAFFSELRDLVSTRQPFSRFAADNVAEALEARTEKHDGHHANIDERPNSSGFSTRLNQAAPTPLQDLLQSASRLRDIPPRILENLPRLYFERVHSDFPLFDRSTFQDEFERFFVSRVEHGSAQILQQSTETAKPDEGWLACLHMMLVFGCVLAVRPRKAAAPDNDYFDYENLRAHSWGQAQTAISCLSTTCTHSNVQALLLISLYYHSVNERNASWTLVGCAARMAIAIGMHRHDINNSFRPVERETRKRIWCTLYSFEQFLCMSLGRPSAIDEQEMNTGLPSDDMIGSGCNPPGYMECSFKLQVLSSRLRRMMSVQYQSTNERKRPPVVKASNPPPLAFLDELQAWEDEIPAHLKLPKFNESVDDAVPPQSQLREFCSRYHSNHLRAMILLHIQYHNLKIQLSRPYLLTLISSNSRDPAAVPYFWEDVPSNARSRVDHVAFLARSCVTSASYISRLVLLLNSAGALNGLTWLDVFYAYSAAMTLLLRTLWIQNPSSARDIMEKEKKSKDNIGSLVRELQSVLKSLPKCPTMHRFASVAENFADVVQSSNASTRSSRTSNEWNNTSHSRTTQNVVNANGLEARSCPPGAVGLGLAPRSVSGEVMGSSAGRHEDLPASCFEGTSQVLPTRSALETLADASHTMDAIMTMPSNTVSPRRRDSREDSDEGSSRNQALPLFKESTVCVDESGWQSSRAPYTINTAKELHDHENGNDNIISRSSSSFNDALTAYHDTSLLYNDISDPHHQQFINTESSFPEEVVSPQSFLWQDSFQQVTMGWNDFERFMGV</sequence>
<dbReference type="PANTHER" id="PTHR47424:SF6">
    <property type="entry name" value="PROLINE UTILIZATION TRANS-ACTIVATOR"/>
    <property type="match status" value="1"/>
</dbReference>
<evidence type="ECO:0000256" key="1">
    <source>
        <dbReference type="ARBA" id="ARBA00022723"/>
    </source>
</evidence>
<dbReference type="SUPFAM" id="SSF57701">
    <property type="entry name" value="Zn2/Cys6 DNA-binding domain"/>
    <property type="match status" value="1"/>
</dbReference>
<dbReference type="SMART" id="SM00906">
    <property type="entry name" value="Fungal_trans"/>
    <property type="match status" value="1"/>
</dbReference>
<keyword evidence="5" id="KW-0539">Nucleus</keyword>
<keyword evidence="4" id="KW-0804">Transcription</keyword>
<feature type="domain" description="Zn(2)-C6 fungal-type" evidence="7">
    <location>
        <begin position="21"/>
        <end position="53"/>
    </location>
</feature>
<feature type="region of interest" description="Disordered" evidence="6">
    <location>
        <begin position="736"/>
        <end position="755"/>
    </location>
</feature>
<name>V5FJK7_BYSSN</name>
<dbReference type="GO" id="GO:0003677">
    <property type="term" value="F:DNA binding"/>
    <property type="evidence" value="ECO:0007669"/>
    <property type="project" value="UniProtKB-KW"/>
</dbReference>
<dbReference type="InterPro" id="IPR007219">
    <property type="entry name" value="XnlR_reg_dom"/>
</dbReference>
<keyword evidence="3" id="KW-0238">DNA-binding</keyword>
<dbReference type="OrthoDB" id="3266505at2759"/>
<evidence type="ECO:0000313" key="8">
    <source>
        <dbReference type="EMBL" id="GAD98034.1"/>
    </source>
</evidence>
<dbReference type="PROSITE" id="PS00463">
    <property type="entry name" value="ZN2_CY6_FUNGAL_1"/>
    <property type="match status" value="1"/>
</dbReference>
<feature type="compositionally biased region" description="Low complexity" evidence="6">
    <location>
        <begin position="736"/>
        <end position="747"/>
    </location>
</feature>
<dbReference type="HOGENOM" id="CLU_011777_2_0_1"/>
<keyword evidence="9" id="KW-1185">Reference proteome</keyword>
<accession>V5FJK7</accession>
<keyword evidence="2" id="KW-0805">Transcription regulation</keyword>
<dbReference type="EMBL" id="BAUL01000225">
    <property type="protein sequence ID" value="GAD98034.1"/>
    <property type="molecule type" value="Genomic_DNA"/>
</dbReference>
<dbReference type="PANTHER" id="PTHR47424">
    <property type="entry name" value="REGULATORY PROTEIN GAL4"/>
    <property type="match status" value="1"/>
</dbReference>
<protein>
    <recommendedName>
        <fullName evidence="7">Zn(2)-C6 fungal-type domain-containing protein</fullName>
    </recommendedName>
</protein>
<dbReference type="InterPro" id="IPR001138">
    <property type="entry name" value="Zn2Cys6_DnaBD"/>
</dbReference>
<dbReference type="InterPro" id="IPR036864">
    <property type="entry name" value="Zn2-C6_fun-type_DNA-bd_sf"/>
</dbReference>
<dbReference type="InterPro" id="IPR051127">
    <property type="entry name" value="Fungal_SecMet_Regulators"/>
</dbReference>
<dbReference type="eggNOG" id="ENOG502SJEB">
    <property type="taxonomic scope" value="Eukaryota"/>
</dbReference>
<feature type="region of interest" description="Disordered" evidence="6">
    <location>
        <begin position="834"/>
        <end position="861"/>
    </location>
</feature>
<dbReference type="PROSITE" id="PS50048">
    <property type="entry name" value="ZN2_CY6_FUNGAL_2"/>
    <property type="match status" value="1"/>
</dbReference>
<dbReference type="AlphaFoldDB" id="V5FJK7"/>
<evidence type="ECO:0000259" key="7">
    <source>
        <dbReference type="PROSITE" id="PS50048"/>
    </source>
</evidence>
<organism evidence="8 9">
    <name type="scientific">Byssochlamys spectabilis (strain No. 5 / NBRC 109023)</name>
    <name type="common">Paecilomyces variotii</name>
    <dbReference type="NCBI Taxonomy" id="1356009"/>
    <lineage>
        <taxon>Eukaryota</taxon>
        <taxon>Fungi</taxon>
        <taxon>Dikarya</taxon>
        <taxon>Ascomycota</taxon>
        <taxon>Pezizomycotina</taxon>
        <taxon>Eurotiomycetes</taxon>
        <taxon>Eurotiomycetidae</taxon>
        <taxon>Eurotiales</taxon>
        <taxon>Thermoascaceae</taxon>
        <taxon>Paecilomyces</taxon>
    </lineage>
</organism>
<evidence type="ECO:0000256" key="4">
    <source>
        <dbReference type="ARBA" id="ARBA00023163"/>
    </source>
</evidence>
<dbReference type="GO" id="GO:0006351">
    <property type="term" value="P:DNA-templated transcription"/>
    <property type="evidence" value="ECO:0007669"/>
    <property type="project" value="InterPro"/>
</dbReference>
<proteinExistence type="predicted"/>
<reference evidence="9" key="1">
    <citation type="journal article" date="2014" name="Genome Announc.">
        <title>Draft genome sequence of the formaldehyde-resistant fungus Byssochlamys spectabilis No. 5 (anamorph Paecilomyces variotii No. 5) (NBRC109023).</title>
        <authorList>
            <person name="Oka T."/>
            <person name="Ekino K."/>
            <person name="Fukuda K."/>
            <person name="Nomura Y."/>
        </authorList>
    </citation>
    <scope>NUCLEOTIDE SEQUENCE [LARGE SCALE GENOMIC DNA]</scope>
    <source>
        <strain evidence="9">No. 5 / NBRC 109023</strain>
    </source>
</reference>
<dbReference type="InParanoid" id="V5FJK7"/>
<feature type="region of interest" description="Disordered" evidence="6">
    <location>
        <begin position="120"/>
        <end position="160"/>
    </location>
</feature>
<keyword evidence="1" id="KW-0479">Metal-binding</keyword>
<dbReference type="Pfam" id="PF04082">
    <property type="entry name" value="Fungal_trans"/>
    <property type="match status" value="1"/>
</dbReference>
<evidence type="ECO:0000256" key="5">
    <source>
        <dbReference type="ARBA" id="ARBA00023242"/>
    </source>
</evidence>
<feature type="compositionally biased region" description="Basic and acidic residues" evidence="6">
    <location>
        <begin position="220"/>
        <end position="234"/>
    </location>
</feature>
<feature type="region of interest" description="Disordered" evidence="6">
    <location>
        <begin position="220"/>
        <end position="239"/>
    </location>
</feature>
<comment type="caution">
    <text evidence="8">The sequence shown here is derived from an EMBL/GenBank/DDBJ whole genome shotgun (WGS) entry which is preliminary data.</text>
</comment>
<evidence type="ECO:0000313" key="9">
    <source>
        <dbReference type="Proteomes" id="UP000018001"/>
    </source>
</evidence>
<gene>
    <name evidence="8" type="ORF">PVAR5_6722</name>
</gene>